<accession>A0A2N5RYI2</accession>
<sequence>MPTYLTELTQHIAIFMSHVIKSTAQWINKPKFHILFHLPESISRAGGPPSLFATEKFESFNGVLRNSSTHSNKQAPGHDIAVNFANYQALRFLLSGGIKYNQATQSTSSCSSQIRDFFRNNPIVQKSLGFNPELLNPTLQYPYQKRTMLDQKDAVSIPTSLANRFPSNSINQISQVQLNAHEVIHKSVFILITGERMEEYVGMVSSLWIANGQFFAHVNRMERSIVHPFYGMRLFIKTHQTCAVCTTDIKATLNFQHDCNTARCQVTNTRNTRIERLGTTITTPEVKHQDNPNFILNSGSLHAPEDHRRLADLPIIDVLPHEWIDICKEGLANWGLTEAPAAACATPPDTPEETPAASPAATPQRINTPSV</sequence>
<organism evidence="2 3">
    <name type="scientific">Puccinia coronata f. sp. avenae</name>
    <dbReference type="NCBI Taxonomy" id="200324"/>
    <lineage>
        <taxon>Eukaryota</taxon>
        <taxon>Fungi</taxon>
        <taxon>Dikarya</taxon>
        <taxon>Basidiomycota</taxon>
        <taxon>Pucciniomycotina</taxon>
        <taxon>Pucciniomycetes</taxon>
        <taxon>Pucciniales</taxon>
        <taxon>Pucciniaceae</taxon>
        <taxon>Puccinia</taxon>
    </lineage>
</organism>
<dbReference type="EMBL" id="PGCI01001269">
    <property type="protein sequence ID" value="PLW05982.1"/>
    <property type="molecule type" value="Genomic_DNA"/>
</dbReference>
<feature type="region of interest" description="Disordered" evidence="1">
    <location>
        <begin position="342"/>
        <end position="371"/>
    </location>
</feature>
<dbReference type="PANTHER" id="PTHR31912:SF34">
    <property type="entry name" value="NOTOCHORD-RELATED PROTEIN"/>
    <property type="match status" value="1"/>
</dbReference>
<comment type="caution">
    <text evidence="2">The sequence shown here is derived from an EMBL/GenBank/DDBJ whole genome shotgun (WGS) entry which is preliminary data.</text>
</comment>
<proteinExistence type="predicted"/>
<evidence type="ECO:0000256" key="1">
    <source>
        <dbReference type="SAM" id="MobiDB-lite"/>
    </source>
</evidence>
<name>A0A2N5RYI2_9BASI</name>
<dbReference type="Proteomes" id="UP000235392">
    <property type="component" value="Unassembled WGS sequence"/>
</dbReference>
<feature type="compositionally biased region" description="Low complexity" evidence="1">
    <location>
        <begin position="342"/>
        <end position="363"/>
    </location>
</feature>
<gene>
    <name evidence="2" type="ORF">PCASD_24426</name>
</gene>
<dbReference type="PANTHER" id="PTHR31912">
    <property type="entry name" value="IP13529P"/>
    <property type="match status" value="1"/>
</dbReference>
<dbReference type="AlphaFoldDB" id="A0A2N5RYI2"/>
<reference evidence="2 3" key="1">
    <citation type="submission" date="2017-11" db="EMBL/GenBank/DDBJ databases">
        <title>De novo assembly and phasing of dikaryotic genomes from two isolates of Puccinia coronata f. sp. avenae, the causal agent of oat crown rust.</title>
        <authorList>
            <person name="Miller M.E."/>
            <person name="Zhang Y."/>
            <person name="Omidvar V."/>
            <person name="Sperschneider J."/>
            <person name="Schwessinger B."/>
            <person name="Raley C."/>
            <person name="Palmer J.M."/>
            <person name="Garnica D."/>
            <person name="Upadhyaya N."/>
            <person name="Rathjen J."/>
            <person name="Taylor J.M."/>
            <person name="Park R.F."/>
            <person name="Dodds P.N."/>
            <person name="Hirsch C.D."/>
            <person name="Kianian S.F."/>
            <person name="Figueroa M."/>
        </authorList>
    </citation>
    <scope>NUCLEOTIDE SEQUENCE [LARGE SCALE GENOMIC DNA]</scope>
    <source>
        <strain evidence="2">12SD80</strain>
    </source>
</reference>
<evidence type="ECO:0000313" key="3">
    <source>
        <dbReference type="Proteomes" id="UP000235392"/>
    </source>
</evidence>
<evidence type="ECO:0000313" key="2">
    <source>
        <dbReference type="EMBL" id="PLW05982.1"/>
    </source>
</evidence>
<protein>
    <submittedName>
        <fullName evidence="2">Uncharacterized protein</fullName>
    </submittedName>
</protein>